<keyword evidence="5" id="KW-0653">Protein transport</keyword>
<dbReference type="Gene3D" id="1.20.5.110">
    <property type="match status" value="1"/>
</dbReference>
<evidence type="ECO:0000256" key="4">
    <source>
        <dbReference type="ARBA" id="ARBA00022692"/>
    </source>
</evidence>
<keyword evidence="8" id="KW-0472">Membrane</keyword>
<comment type="subcellular location">
    <subcellularLocation>
        <location evidence="1">Membrane</location>
        <topology evidence="1">Single-pass type IV membrane protein</topology>
    </subcellularLocation>
</comment>
<name>A0A218ZDQ0_9HELO</name>
<evidence type="ECO:0000256" key="2">
    <source>
        <dbReference type="ARBA" id="ARBA00009063"/>
    </source>
</evidence>
<dbReference type="FunFam" id="1.20.5.110:FF:000069">
    <property type="entry name" value="Related to syntaxin 18"/>
    <property type="match status" value="1"/>
</dbReference>
<evidence type="ECO:0000256" key="8">
    <source>
        <dbReference type="ARBA" id="ARBA00023136"/>
    </source>
</evidence>
<evidence type="ECO:0000256" key="3">
    <source>
        <dbReference type="ARBA" id="ARBA00022448"/>
    </source>
</evidence>
<evidence type="ECO:0000256" key="1">
    <source>
        <dbReference type="ARBA" id="ARBA00004211"/>
    </source>
</evidence>
<evidence type="ECO:0000256" key="9">
    <source>
        <dbReference type="SAM" id="MobiDB-lite"/>
    </source>
</evidence>
<dbReference type="Proteomes" id="UP000242519">
    <property type="component" value="Unassembled WGS sequence"/>
</dbReference>
<dbReference type="GO" id="GO:0031201">
    <property type="term" value="C:SNARE complex"/>
    <property type="evidence" value="ECO:0007669"/>
    <property type="project" value="TreeGrafter"/>
</dbReference>
<dbReference type="InterPro" id="IPR019529">
    <property type="entry name" value="Syntaxin-18_N"/>
</dbReference>
<sequence length="342" mass="39111">MTDLTPAFNELLKSHDARPTTDPSLTLQNIDSFLKEAYEINAGIVSLNKELRGIRQSYLSTAPPPRRSALSQKDKQWKHLTDRQRDQIDAETKQLLRELNARIRVLADAEQIRQNTEQTVRRNKYARMGLGSLGKWAAGGVGQVKSLEEQLDEAKDNQIKMHRESVLWYLREKLQECGKFQAEMMEKRINRQLEKNKNMISLSRMGGSEPVGVEIAHMHPSNTYAETNDHYVEQDLTPEQIQMFEQENQDMLKHYQSTLDQVKTAEKSLLEISELQTQLVNNLATQSAHIDQLVTDSFLTAENVGGGNKQLKKATERKSTAKYVFYASCGLSFFLVVWDLVI</sequence>
<evidence type="ECO:0000256" key="7">
    <source>
        <dbReference type="ARBA" id="ARBA00023054"/>
    </source>
</evidence>
<evidence type="ECO:0000313" key="12">
    <source>
        <dbReference type="Proteomes" id="UP000242519"/>
    </source>
</evidence>
<gene>
    <name evidence="11" type="ORF">B2J93_992</name>
</gene>
<accession>A0A218ZDQ0</accession>
<proteinExistence type="inferred from homology"/>
<evidence type="ECO:0000313" key="11">
    <source>
        <dbReference type="EMBL" id="OWP05874.1"/>
    </source>
</evidence>
<evidence type="ECO:0000259" key="10">
    <source>
        <dbReference type="Pfam" id="PF10496"/>
    </source>
</evidence>
<evidence type="ECO:0000256" key="6">
    <source>
        <dbReference type="ARBA" id="ARBA00022989"/>
    </source>
</evidence>
<dbReference type="GO" id="GO:0015031">
    <property type="term" value="P:protein transport"/>
    <property type="evidence" value="ECO:0007669"/>
    <property type="project" value="UniProtKB-KW"/>
</dbReference>
<dbReference type="SUPFAM" id="SSF58038">
    <property type="entry name" value="SNARE fusion complex"/>
    <property type="match status" value="1"/>
</dbReference>
<protein>
    <recommendedName>
        <fullName evidence="10">SNARE-complex protein Syntaxin-18 N-terminal domain-containing protein</fullName>
    </recommendedName>
</protein>
<dbReference type="GO" id="GO:0006890">
    <property type="term" value="P:retrograde vesicle-mediated transport, Golgi to endoplasmic reticulum"/>
    <property type="evidence" value="ECO:0007669"/>
    <property type="project" value="TreeGrafter"/>
</dbReference>
<evidence type="ECO:0000256" key="5">
    <source>
        <dbReference type="ARBA" id="ARBA00022927"/>
    </source>
</evidence>
<organism evidence="11 12">
    <name type="scientific">Diplocarpon coronariae</name>
    <dbReference type="NCBI Taxonomy" id="2795749"/>
    <lineage>
        <taxon>Eukaryota</taxon>
        <taxon>Fungi</taxon>
        <taxon>Dikarya</taxon>
        <taxon>Ascomycota</taxon>
        <taxon>Pezizomycotina</taxon>
        <taxon>Leotiomycetes</taxon>
        <taxon>Helotiales</taxon>
        <taxon>Drepanopezizaceae</taxon>
        <taxon>Diplocarpon</taxon>
    </lineage>
</organism>
<reference evidence="11 12" key="1">
    <citation type="submission" date="2017-04" db="EMBL/GenBank/DDBJ databases">
        <title>Draft genome sequence of Marssonina coronaria NL1: causal agent of apple blotch.</title>
        <authorList>
            <person name="Cheng Q."/>
        </authorList>
    </citation>
    <scope>NUCLEOTIDE SEQUENCE [LARGE SCALE GENOMIC DNA]</scope>
    <source>
        <strain evidence="11 12">NL1</strain>
    </source>
</reference>
<feature type="compositionally biased region" description="Basic and acidic residues" evidence="9">
    <location>
        <begin position="72"/>
        <end position="84"/>
    </location>
</feature>
<dbReference type="PANTHER" id="PTHR15959">
    <property type="entry name" value="SYNTAXIN-18"/>
    <property type="match status" value="1"/>
</dbReference>
<keyword evidence="6" id="KW-1133">Transmembrane helix</keyword>
<keyword evidence="12" id="KW-1185">Reference proteome</keyword>
<dbReference type="STRING" id="503106.A0A218ZDQ0"/>
<dbReference type="FunCoup" id="A0A218ZDQ0">
    <property type="interactions" value="254"/>
</dbReference>
<dbReference type="AlphaFoldDB" id="A0A218ZDQ0"/>
<keyword evidence="4" id="KW-0812">Transmembrane</keyword>
<dbReference type="OrthoDB" id="342981at2759"/>
<feature type="domain" description="SNARE-complex protein Syntaxin-18 N-terminal" evidence="10">
    <location>
        <begin position="2"/>
        <end position="88"/>
    </location>
</feature>
<keyword evidence="3" id="KW-0813">Transport</keyword>
<dbReference type="GO" id="GO:0005783">
    <property type="term" value="C:endoplasmic reticulum"/>
    <property type="evidence" value="ECO:0007669"/>
    <property type="project" value="TreeGrafter"/>
</dbReference>
<dbReference type="InParanoid" id="A0A218ZDQ0"/>
<keyword evidence="7" id="KW-0175">Coiled coil</keyword>
<comment type="caution">
    <text evidence="11">The sequence shown here is derived from an EMBL/GenBank/DDBJ whole genome shotgun (WGS) entry which is preliminary data.</text>
</comment>
<feature type="region of interest" description="Disordered" evidence="9">
    <location>
        <begin position="59"/>
        <end position="84"/>
    </location>
</feature>
<dbReference type="EMBL" id="MZNU01000060">
    <property type="protein sequence ID" value="OWP05874.1"/>
    <property type="molecule type" value="Genomic_DNA"/>
</dbReference>
<dbReference type="Pfam" id="PF10496">
    <property type="entry name" value="Syntaxin-18_N"/>
    <property type="match status" value="1"/>
</dbReference>
<dbReference type="PANTHER" id="PTHR15959:SF0">
    <property type="entry name" value="SYNTAXIN-18"/>
    <property type="match status" value="1"/>
</dbReference>
<comment type="similarity">
    <text evidence="2">Belongs to the syntaxin family.</text>
</comment>